<keyword evidence="1" id="KW-0812">Transmembrane</keyword>
<dbReference type="EMBL" id="APPO01000013">
    <property type="protein sequence ID" value="ENV36844.1"/>
    <property type="molecule type" value="Genomic_DNA"/>
</dbReference>
<dbReference type="HOGENOM" id="CLU_2033071_0_0_6"/>
<name>N8ZSU4_ACIVR</name>
<proteinExistence type="predicted"/>
<comment type="caution">
    <text evidence="2">The sequence shown here is derived from an EMBL/GenBank/DDBJ whole genome shotgun (WGS) entry which is preliminary data.</text>
</comment>
<keyword evidence="1" id="KW-1133">Transmembrane helix</keyword>
<sequence length="121" mass="13860">MYQNYQSVVVDLFIVTSFLVQVCLALTSMNKMITPLNTLLNKGVTDHIFKQAKKAIYIFLFVALTISCLVTWRLFELLTFFDITGWGKYILVVAFAIYCFSFLGVFIFCKLLLMTAQRSGL</sequence>
<keyword evidence="3" id="KW-1185">Reference proteome</keyword>
<gene>
    <name evidence="2" type="ORF">F959_01651</name>
</gene>
<dbReference type="RefSeq" id="WP_004879009.1">
    <property type="nucleotide sequence ID" value="NZ_AKIQ01000062.1"/>
</dbReference>
<evidence type="ECO:0000313" key="3">
    <source>
        <dbReference type="Proteomes" id="UP000018445"/>
    </source>
</evidence>
<dbReference type="eggNOG" id="ENOG5031T0S">
    <property type="taxonomic scope" value="Bacteria"/>
</dbReference>
<dbReference type="AlphaFoldDB" id="N8ZSU4"/>
<feature type="transmembrane region" description="Helical" evidence="1">
    <location>
        <begin position="87"/>
        <end position="113"/>
    </location>
</feature>
<organism evidence="2 3">
    <name type="scientific">Acinetobacter venetianus (strain ATCC 31012 / DSM 23050 / BCRC 14357 / CCUG 45561 / CIP 110063 / KCTC 2702 / LMG 19082 / RAG-1)</name>
    <dbReference type="NCBI Taxonomy" id="1191460"/>
    <lineage>
        <taxon>Bacteria</taxon>
        <taxon>Pseudomonadati</taxon>
        <taxon>Pseudomonadota</taxon>
        <taxon>Gammaproteobacteria</taxon>
        <taxon>Moraxellales</taxon>
        <taxon>Moraxellaceae</taxon>
        <taxon>Acinetobacter</taxon>
    </lineage>
</organism>
<evidence type="ECO:0000256" key="1">
    <source>
        <dbReference type="SAM" id="Phobius"/>
    </source>
</evidence>
<reference evidence="2 3" key="1">
    <citation type="submission" date="2013-02" db="EMBL/GenBank/DDBJ databases">
        <title>The Genome Sequence of Acinetobacter venetianus CIP 110063.</title>
        <authorList>
            <consortium name="The Broad Institute Genome Sequencing Platform"/>
            <consortium name="The Broad Institute Genome Sequencing Center for Infectious Disease"/>
            <person name="Cerqueira G."/>
            <person name="Feldgarden M."/>
            <person name="Courvalin P."/>
            <person name="Perichon B."/>
            <person name="Grillot-Courvalin C."/>
            <person name="Clermont D."/>
            <person name="Rocha E."/>
            <person name="Yoon E.-J."/>
            <person name="Nemec A."/>
            <person name="Walker B."/>
            <person name="Young S.K."/>
            <person name="Zeng Q."/>
            <person name="Gargeya S."/>
            <person name="Fitzgerald M."/>
            <person name="Haas B."/>
            <person name="Abouelleil A."/>
            <person name="Alvarado L."/>
            <person name="Arachchi H.M."/>
            <person name="Berlin A.M."/>
            <person name="Chapman S.B."/>
            <person name="Dewar J."/>
            <person name="Goldberg J."/>
            <person name="Griggs A."/>
            <person name="Gujja S."/>
            <person name="Hansen M."/>
            <person name="Howarth C."/>
            <person name="Imamovic A."/>
            <person name="Larimer J."/>
            <person name="McCowan C."/>
            <person name="Murphy C."/>
            <person name="Neiman D."/>
            <person name="Pearson M."/>
            <person name="Priest M."/>
            <person name="Roberts A."/>
            <person name="Saif S."/>
            <person name="Shea T."/>
            <person name="Sisk P."/>
            <person name="Sykes S."/>
            <person name="Wortman J."/>
            <person name="Nusbaum C."/>
            <person name="Birren B."/>
        </authorList>
    </citation>
    <scope>NUCLEOTIDE SEQUENCE [LARGE SCALE GENOMIC DNA]</scope>
    <source>
        <strain evidence="3">ATCC 31012 / DSM 23050 / BCRC 14357 / CCUG 45561 / CIP 110063 / KCTC 2702 / LMG 19082 / RAG-1</strain>
    </source>
</reference>
<dbReference type="GeneID" id="58194528"/>
<feature type="transmembrane region" description="Helical" evidence="1">
    <location>
        <begin position="55"/>
        <end position="75"/>
    </location>
</feature>
<keyword evidence="1" id="KW-0472">Membrane</keyword>
<protein>
    <submittedName>
        <fullName evidence="2">Uncharacterized protein</fullName>
    </submittedName>
</protein>
<dbReference type="PATRIC" id="fig|1191460.12.peg.1636"/>
<dbReference type="Proteomes" id="UP000018445">
    <property type="component" value="Unassembled WGS sequence"/>
</dbReference>
<evidence type="ECO:0000313" key="2">
    <source>
        <dbReference type="EMBL" id="ENV36844.1"/>
    </source>
</evidence>
<accession>N8ZSU4</accession>
<feature type="transmembrane region" description="Helical" evidence="1">
    <location>
        <begin position="12"/>
        <end position="34"/>
    </location>
</feature>